<protein>
    <submittedName>
        <fullName evidence="2">Uncharacterized protein</fullName>
    </submittedName>
</protein>
<evidence type="ECO:0000313" key="3">
    <source>
        <dbReference type="Proteomes" id="UP000727407"/>
    </source>
</evidence>
<evidence type="ECO:0000313" key="2">
    <source>
        <dbReference type="EMBL" id="KAF5893543.1"/>
    </source>
</evidence>
<keyword evidence="3" id="KW-1185">Reference proteome</keyword>
<proteinExistence type="predicted"/>
<name>A0A8J4TSM7_CLAMG</name>
<organism evidence="2 3">
    <name type="scientific">Clarias magur</name>
    <name type="common">Asian catfish</name>
    <name type="synonym">Macropteronotus magur</name>
    <dbReference type="NCBI Taxonomy" id="1594786"/>
    <lineage>
        <taxon>Eukaryota</taxon>
        <taxon>Metazoa</taxon>
        <taxon>Chordata</taxon>
        <taxon>Craniata</taxon>
        <taxon>Vertebrata</taxon>
        <taxon>Euteleostomi</taxon>
        <taxon>Actinopterygii</taxon>
        <taxon>Neopterygii</taxon>
        <taxon>Teleostei</taxon>
        <taxon>Ostariophysi</taxon>
        <taxon>Siluriformes</taxon>
        <taxon>Clariidae</taxon>
        <taxon>Clarias</taxon>
    </lineage>
</organism>
<gene>
    <name evidence="2" type="ORF">DAT39_016745</name>
</gene>
<dbReference type="EMBL" id="QNUK01000428">
    <property type="protein sequence ID" value="KAF5893543.1"/>
    <property type="molecule type" value="Genomic_DNA"/>
</dbReference>
<feature type="region of interest" description="Disordered" evidence="1">
    <location>
        <begin position="1"/>
        <end position="84"/>
    </location>
</feature>
<comment type="caution">
    <text evidence="2">The sequence shown here is derived from an EMBL/GenBank/DDBJ whole genome shotgun (WGS) entry which is preliminary data.</text>
</comment>
<sequence>MAEWAESYRTGPNTSQRETDVVPGGSEGDPVSAEIENKGIRMTEGVKETESHVKAGSESSSFKTDPRLGPMGSSSDSSEDDLTEKPPWCHHGIVYLSYGGSFGCLKTKNWSKISLRSHLGRKVVRKAEGLVYFST</sequence>
<reference evidence="2" key="1">
    <citation type="submission" date="2020-07" db="EMBL/GenBank/DDBJ databases">
        <title>Clarias magur genome sequencing, assembly and annotation.</title>
        <authorList>
            <person name="Kushwaha B."/>
            <person name="Kumar R."/>
            <person name="Das P."/>
            <person name="Joshi C.G."/>
            <person name="Kumar D."/>
            <person name="Nagpure N.S."/>
            <person name="Pandey M."/>
            <person name="Agarwal S."/>
            <person name="Srivastava S."/>
            <person name="Singh M."/>
            <person name="Sahoo L."/>
            <person name="Jayasankar P."/>
            <person name="Meher P.K."/>
            <person name="Koringa P.G."/>
            <person name="Iquebal M.A."/>
            <person name="Das S.P."/>
            <person name="Bit A."/>
            <person name="Patnaik S."/>
            <person name="Patel N."/>
            <person name="Shah T.M."/>
            <person name="Hinsu A."/>
            <person name="Jena J.K."/>
        </authorList>
    </citation>
    <scope>NUCLEOTIDE SEQUENCE</scope>
    <source>
        <strain evidence="2">CIFAMagur01</strain>
        <tissue evidence="2">Testis</tissue>
    </source>
</reference>
<accession>A0A8J4TSM7</accession>
<evidence type="ECO:0000256" key="1">
    <source>
        <dbReference type="SAM" id="MobiDB-lite"/>
    </source>
</evidence>
<dbReference type="Proteomes" id="UP000727407">
    <property type="component" value="Unassembled WGS sequence"/>
</dbReference>
<feature type="compositionally biased region" description="Basic and acidic residues" evidence="1">
    <location>
        <begin position="35"/>
        <end position="55"/>
    </location>
</feature>
<dbReference type="AlphaFoldDB" id="A0A8J4TSM7"/>